<protein>
    <recommendedName>
        <fullName evidence="3">Coenzyme PQQ synthesis D</fullName>
    </recommendedName>
</protein>
<sequence>MPLREEARFRLAPRVSVRPERFGGLLYRHDDRALLFLRSRPLVDLLLGLDGTRTLAEALSELAAERGLEEGELRTIKKALGRLKERGMISEL</sequence>
<accession>Q1ARB6</accession>
<dbReference type="NCBIfam" id="TIGR03967">
    <property type="entry name" value="mycofact_MftB"/>
    <property type="match status" value="1"/>
</dbReference>
<evidence type="ECO:0000313" key="2">
    <source>
        <dbReference type="Proteomes" id="UP000006637"/>
    </source>
</evidence>
<dbReference type="AlphaFoldDB" id="Q1ARB6"/>
<organism evidence="1 2">
    <name type="scientific">Rubrobacter xylanophilus (strain DSM 9941 / JCM 11954 / NBRC 16129 / PRD-1)</name>
    <dbReference type="NCBI Taxonomy" id="266117"/>
    <lineage>
        <taxon>Bacteria</taxon>
        <taxon>Bacillati</taxon>
        <taxon>Actinomycetota</taxon>
        <taxon>Rubrobacteria</taxon>
        <taxon>Rubrobacterales</taxon>
        <taxon>Rubrobacteraceae</taxon>
        <taxon>Rubrobacter</taxon>
    </lineage>
</organism>
<dbReference type="Pfam" id="PF26520">
    <property type="entry name" value="MftB_chaperone"/>
    <property type="match status" value="1"/>
</dbReference>
<gene>
    <name evidence="1" type="ordered locus">Rxyl_3155</name>
</gene>
<keyword evidence="2" id="KW-1185">Reference proteome</keyword>
<evidence type="ECO:0000313" key="1">
    <source>
        <dbReference type="EMBL" id="ABG06062.1"/>
    </source>
</evidence>
<reference evidence="1 2" key="1">
    <citation type="submission" date="2006-06" db="EMBL/GenBank/DDBJ databases">
        <title>Complete sequence of Rubrobacter xylanophilus DSM 9941.</title>
        <authorList>
            <consortium name="US DOE Joint Genome Institute"/>
            <person name="Copeland A."/>
            <person name="Lucas S."/>
            <person name="Lapidus A."/>
            <person name="Barry K."/>
            <person name="Detter J.C."/>
            <person name="Glavina del Rio T."/>
            <person name="Hammon N."/>
            <person name="Israni S."/>
            <person name="Dalin E."/>
            <person name="Tice H."/>
            <person name="Pitluck S."/>
            <person name="Munk A.C."/>
            <person name="Brettin T."/>
            <person name="Bruce D."/>
            <person name="Han C."/>
            <person name="Tapia R."/>
            <person name="Gilna P."/>
            <person name="Schmutz J."/>
            <person name="Larimer F."/>
            <person name="Land M."/>
            <person name="Hauser L."/>
            <person name="Kyrpides N."/>
            <person name="Lykidis A."/>
            <person name="da Costa M.S."/>
            <person name="Rainey F.A."/>
            <person name="Empadinhas N."/>
            <person name="Jolivet E."/>
            <person name="Battista J.R."/>
            <person name="Richardson P."/>
        </authorList>
    </citation>
    <scope>NUCLEOTIDE SEQUENCE [LARGE SCALE GENOMIC DNA]</scope>
    <source>
        <strain evidence="2">DSM 9941 / NBRC 16129 / PRD-1</strain>
    </source>
</reference>
<name>Q1ARB6_RUBXD</name>
<evidence type="ECO:0008006" key="3">
    <source>
        <dbReference type="Google" id="ProtNLM"/>
    </source>
</evidence>
<dbReference type="KEGG" id="rxy:Rxyl_3155"/>
<dbReference type="EMBL" id="CP000386">
    <property type="protein sequence ID" value="ABG06062.1"/>
    <property type="molecule type" value="Genomic_DNA"/>
</dbReference>
<dbReference type="STRING" id="266117.Rxyl_3155"/>
<dbReference type="RefSeq" id="WP_011566067.1">
    <property type="nucleotide sequence ID" value="NC_008148.1"/>
</dbReference>
<dbReference type="InterPro" id="IPR023850">
    <property type="entry name" value="MftB"/>
</dbReference>
<proteinExistence type="predicted"/>
<dbReference type="Proteomes" id="UP000006637">
    <property type="component" value="Chromosome"/>
</dbReference>
<dbReference type="HOGENOM" id="CLU_2411374_0_0_11"/>